<protein>
    <submittedName>
        <fullName evidence="1">Uncharacterized protein</fullName>
    </submittedName>
</protein>
<dbReference type="PANTHER" id="PTHR46254">
    <property type="entry name" value="PROTEIN GVQW1-RELATED"/>
    <property type="match status" value="1"/>
</dbReference>
<reference evidence="1" key="2">
    <citation type="submission" date="2025-08" db="UniProtKB">
        <authorList>
            <consortium name="Ensembl"/>
        </authorList>
    </citation>
    <scope>IDENTIFICATION</scope>
</reference>
<name>A0A8I5T311_PONAB</name>
<dbReference type="AlphaFoldDB" id="A0A8I5T311"/>
<proteinExistence type="predicted"/>
<organism evidence="1 2">
    <name type="scientific">Pongo abelii</name>
    <name type="common">Sumatran orangutan</name>
    <name type="synonym">Pongo pygmaeus abelii</name>
    <dbReference type="NCBI Taxonomy" id="9601"/>
    <lineage>
        <taxon>Eukaryota</taxon>
        <taxon>Metazoa</taxon>
        <taxon>Chordata</taxon>
        <taxon>Craniata</taxon>
        <taxon>Vertebrata</taxon>
        <taxon>Euteleostomi</taxon>
        <taxon>Mammalia</taxon>
        <taxon>Eutheria</taxon>
        <taxon>Euarchontoglires</taxon>
        <taxon>Primates</taxon>
        <taxon>Haplorrhini</taxon>
        <taxon>Catarrhini</taxon>
        <taxon>Hominidae</taxon>
        <taxon>Pongo</taxon>
    </lineage>
</organism>
<dbReference type="Proteomes" id="UP000001595">
    <property type="component" value="Chromosome 11"/>
</dbReference>
<keyword evidence="2" id="KW-1185">Reference proteome</keyword>
<evidence type="ECO:0000313" key="1">
    <source>
        <dbReference type="Ensembl" id="ENSPPYP00000029676.1"/>
    </source>
</evidence>
<dbReference type="PANTHER" id="PTHR46254:SF7">
    <property type="entry name" value="PI4-KINASE N-TERMINAL DOMAIN-CONTAINING PROTEIN"/>
    <property type="match status" value="1"/>
</dbReference>
<sequence length="234" mass="26593">MLIMTAILRPQMLGLLVRTWRILPTSTGHWECWPCFESVSFHGETLPLCEAGEVLARTHPGVIQRPLGRTQPPTAHFGFWQRIPSYPVTKLSFFFYPRSISLSDVREFSNQEFSSGMLLQSSRNRGFLSSPSSPHPPRVSVSLSISLPLVWRVHGISRSLYCFSGEHVVCLSFFSFFFFEAESRSFAQAGVQRRDLGSLQAPPPGFTPFSCLSLPSSWDYRRPPPRPANCLYFW</sequence>
<accession>A0A8I5T311</accession>
<reference evidence="1 2" key="1">
    <citation type="submission" date="2008-02" db="EMBL/GenBank/DDBJ databases">
        <title>A 6x draft sequence assembly of the Pongo pygmaeus abelii genome.</title>
        <authorList>
            <person name="Wilson R.K."/>
            <person name="Mardis E."/>
        </authorList>
    </citation>
    <scope>NUCLEOTIDE SEQUENCE [LARGE SCALE GENOMIC DNA]</scope>
</reference>
<reference evidence="1" key="3">
    <citation type="submission" date="2025-09" db="UniProtKB">
        <authorList>
            <consortium name="Ensembl"/>
        </authorList>
    </citation>
    <scope>IDENTIFICATION</scope>
</reference>
<dbReference type="Ensembl" id="ENSPPYT00000047109.1">
    <property type="protein sequence ID" value="ENSPPYP00000029676.1"/>
    <property type="gene ID" value="ENSPPYG00000034760.1"/>
</dbReference>
<dbReference type="GeneTree" id="ENSGT00940000165497"/>
<evidence type="ECO:0000313" key="2">
    <source>
        <dbReference type="Proteomes" id="UP000001595"/>
    </source>
</evidence>